<feature type="domain" description="Peptidase M16 C-terminal" evidence="5">
    <location>
        <begin position="167"/>
        <end position="342"/>
    </location>
</feature>
<dbReference type="GO" id="GO:0046872">
    <property type="term" value="F:metal ion binding"/>
    <property type="evidence" value="ECO:0007669"/>
    <property type="project" value="InterPro"/>
</dbReference>
<keyword evidence="3" id="KW-0472">Membrane</keyword>
<dbReference type="Gene3D" id="3.30.830.10">
    <property type="entry name" value="Metalloenzyme, LuxS/M16 peptidase-like"/>
    <property type="match status" value="2"/>
</dbReference>
<dbReference type="PATRIC" id="fig|1618443.3.peg.974"/>
<dbReference type="InterPro" id="IPR011765">
    <property type="entry name" value="Pept_M16_N"/>
</dbReference>
<dbReference type="GO" id="GO:0006508">
    <property type="term" value="P:proteolysis"/>
    <property type="evidence" value="ECO:0007669"/>
    <property type="project" value="InterPro"/>
</dbReference>
<dbReference type="AlphaFoldDB" id="A0A0G1DIK7"/>
<dbReference type="InterPro" id="IPR007863">
    <property type="entry name" value="Peptidase_M16_C"/>
</dbReference>
<evidence type="ECO:0000313" key="7">
    <source>
        <dbReference type="Proteomes" id="UP000034894"/>
    </source>
</evidence>
<organism evidence="6 7">
    <name type="scientific">Candidatus Gottesmanbacteria bacterium GW2011_GWA2_43_14</name>
    <dbReference type="NCBI Taxonomy" id="1618443"/>
    <lineage>
        <taxon>Bacteria</taxon>
        <taxon>Candidatus Gottesmaniibacteriota</taxon>
    </lineage>
</organism>
<feature type="transmembrane region" description="Helical" evidence="3">
    <location>
        <begin position="12"/>
        <end position="33"/>
    </location>
</feature>
<dbReference type="PROSITE" id="PS00143">
    <property type="entry name" value="INSULINASE"/>
    <property type="match status" value="1"/>
</dbReference>
<evidence type="ECO:0000313" key="6">
    <source>
        <dbReference type="EMBL" id="KKS97665.1"/>
    </source>
</evidence>
<dbReference type="EMBL" id="LCFP01000006">
    <property type="protein sequence ID" value="KKS97665.1"/>
    <property type="molecule type" value="Genomic_DNA"/>
</dbReference>
<dbReference type="SUPFAM" id="SSF63411">
    <property type="entry name" value="LuxS/MPP-like metallohydrolase"/>
    <property type="match status" value="2"/>
</dbReference>
<evidence type="ECO:0000259" key="4">
    <source>
        <dbReference type="Pfam" id="PF00675"/>
    </source>
</evidence>
<dbReference type="Proteomes" id="UP000034894">
    <property type="component" value="Unassembled WGS sequence"/>
</dbReference>
<reference evidence="6 7" key="1">
    <citation type="journal article" date="2015" name="Nature">
        <title>rRNA introns, odd ribosomes, and small enigmatic genomes across a large radiation of phyla.</title>
        <authorList>
            <person name="Brown C.T."/>
            <person name="Hug L.A."/>
            <person name="Thomas B.C."/>
            <person name="Sharon I."/>
            <person name="Castelle C.J."/>
            <person name="Singh A."/>
            <person name="Wilkins M.J."/>
            <person name="Williams K.H."/>
            <person name="Banfield J.F."/>
        </authorList>
    </citation>
    <scope>NUCLEOTIDE SEQUENCE [LARGE SCALE GENOMIC DNA]</scope>
</reference>
<evidence type="ECO:0000256" key="3">
    <source>
        <dbReference type="SAM" id="Phobius"/>
    </source>
</evidence>
<name>A0A0G1DIK7_9BACT</name>
<dbReference type="PANTHER" id="PTHR11851:SF49">
    <property type="entry name" value="MITOCHONDRIAL-PROCESSING PEPTIDASE SUBUNIT ALPHA"/>
    <property type="match status" value="1"/>
</dbReference>
<dbReference type="STRING" id="1618443.UV73_C0006G0019"/>
<keyword evidence="3" id="KW-0812">Transmembrane</keyword>
<feature type="domain" description="Peptidase M16 N-terminal" evidence="4">
    <location>
        <begin position="20"/>
        <end position="159"/>
    </location>
</feature>
<evidence type="ECO:0000256" key="1">
    <source>
        <dbReference type="ARBA" id="ARBA00007261"/>
    </source>
</evidence>
<gene>
    <name evidence="6" type="ORF">UV73_C0006G0019</name>
</gene>
<evidence type="ECO:0000256" key="2">
    <source>
        <dbReference type="RuleBase" id="RU004447"/>
    </source>
</evidence>
<proteinExistence type="inferred from homology"/>
<comment type="caution">
    <text evidence="6">The sequence shown here is derived from an EMBL/GenBank/DDBJ whole genome shotgun (WGS) entry which is preliminary data.</text>
</comment>
<dbReference type="PANTHER" id="PTHR11851">
    <property type="entry name" value="METALLOPROTEASE"/>
    <property type="match status" value="1"/>
</dbReference>
<dbReference type="InterPro" id="IPR001431">
    <property type="entry name" value="Pept_M16_Zn_BS"/>
</dbReference>
<dbReference type="Pfam" id="PF05193">
    <property type="entry name" value="Peptidase_M16_C"/>
    <property type="match status" value="1"/>
</dbReference>
<evidence type="ECO:0000259" key="5">
    <source>
        <dbReference type="Pfam" id="PF05193"/>
    </source>
</evidence>
<accession>A0A0G1DIK7</accession>
<comment type="similarity">
    <text evidence="1 2">Belongs to the peptidase M16 family.</text>
</comment>
<dbReference type="Pfam" id="PF00675">
    <property type="entry name" value="Peptidase_M16"/>
    <property type="match status" value="1"/>
</dbReference>
<dbReference type="InterPro" id="IPR050361">
    <property type="entry name" value="MPP/UQCRC_Complex"/>
</dbReference>
<sequence>MVYDKETLKNGLRLLTIPMPGVASVTLLLMVGAGSRYEEKEINGLSHFLEHMAFKGTKKRPTALDIATLIDGIGGEFNAFTSKDHTGYYIKAASKHLPLVFDVLSDMMLHSKFDPAEIEREKGVIIEEINMYEDMPIRKISDLYENLLYGNTKLGRDIAGIPDVIRSIKRDDFLSYLNRFYSPANTIVTVSGGIDGDLREMTAKYLGLWQNKKTERPEKAGDEQKKPALLLRHKDTQQAHLCIGVRSYSLTNPDRYKLGLLTNILGGGMSSRLFIEVRERRGLAYYVRSSNEMYTDVGNFVTQAGVDTKRIDDAIKVILGEFSRIREEPIKAEELKKAKENLKGKLILDLEDSRNVAGLFASAELLEDKVRTPEEIMKNVDKVTAEEVMETARNIFKEQTLNLAIIGPYKEEERFKKLLKL</sequence>
<protein>
    <submittedName>
        <fullName evidence="6">Peptidase M16 domain-containing protein</fullName>
    </submittedName>
</protein>
<keyword evidence="3" id="KW-1133">Transmembrane helix</keyword>
<dbReference type="InterPro" id="IPR011249">
    <property type="entry name" value="Metalloenz_LuxS/M16"/>
</dbReference>
<dbReference type="GO" id="GO:0004222">
    <property type="term" value="F:metalloendopeptidase activity"/>
    <property type="evidence" value="ECO:0007669"/>
    <property type="project" value="InterPro"/>
</dbReference>